<dbReference type="Gene3D" id="3.30.1360.120">
    <property type="entry name" value="Probable tRNA modification gtpase trme, domain 1"/>
    <property type="match status" value="1"/>
</dbReference>
<dbReference type="GO" id="GO:0005525">
    <property type="term" value="F:GTP binding"/>
    <property type="evidence" value="ECO:0007669"/>
    <property type="project" value="UniProtKB-UniRule"/>
</dbReference>
<comment type="subcellular location">
    <subcellularLocation>
        <location evidence="9">Cytoplasm</location>
    </subcellularLocation>
</comment>
<keyword evidence="3 9" id="KW-0479">Metal-binding</keyword>
<feature type="binding site" evidence="9">
    <location>
        <position position="227"/>
    </location>
    <ligand>
        <name>K(+)</name>
        <dbReference type="ChEBI" id="CHEBI:29103"/>
    </ligand>
</feature>
<name>A0A511MZ61_DEIC1</name>
<evidence type="ECO:0000256" key="4">
    <source>
        <dbReference type="ARBA" id="ARBA00022741"/>
    </source>
</evidence>
<dbReference type="NCBIfam" id="NF003661">
    <property type="entry name" value="PRK05291.1-3"/>
    <property type="match status" value="1"/>
</dbReference>
<evidence type="ECO:0000259" key="11">
    <source>
        <dbReference type="PROSITE" id="PS51709"/>
    </source>
</evidence>
<dbReference type="InterPro" id="IPR006073">
    <property type="entry name" value="GTP-bd"/>
</dbReference>
<dbReference type="GO" id="GO:0005829">
    <property type="term" value="C:cytosol"/>
    <property type="evidence" value="ECO:0007669"/>
    <property type="project" value="TreeGrafter"/>
</dbReference>
<dbReference type="InterPro" id="IPR004520">
    <property type="entry name" value="GTPase_MnmE"/>
</dbReference>
<keyword evidence="7 9" id="KW-0630">Potassium</keyword>
<evidence type="ECO:0000256" key="2">
    <source>
        <dbReference type="ARBA" id="ARBA00022694"/>
    </source>
</evidence>
<dbReference type="Gene3D" id="3.40.50.300">
    <property type="entry name" value="P-loop containing nucleotide triphosphate hydrolases"/>
    <property type="match status" value="1"/>
</dbReference>
<gene>
    <name evidence="9 12" type="primary">mnmE</name>
    <name evidence="9" type="synonym">trmE</name>
    <name evidence="12" type="ORF">DC3_14670</name>
</gene>
<feature type="binding site" evidence="9">
    <location>
        <begin position="246"/>
        <end position="252"/>
    </location>
    <ligand>
        <name>GTP</name>
        <dbReference type="ChEBI" id="CHEBI:37565"/>
    </ligand>
</feature>
<dbReference type="GO" id="GO:0002098">
    <property type="term" value="P:tRNA wobble uridine modification"/>
    <property type="evidence" value="ECO:0007669"/>
    <property type="project" value="TreeGrafter"/>
</dbReference>
<keyword evidence="8 9" id="KW-0342">GTP-binding</keyword>
<feature type="binding site" evidence="9">
    <location>
        <begin position="227"/>
        <end position="232"/>
    </location>
    <ligand>
        <name>GTP</name>
        <dbReference type="ChEBI" id="CHEBI:37565"/>
    </ligand>
</feature>
<dbReference type="PROSITE" id="PS51709">
    <property type="entry name" value="G_TRME"/>
    <property type="match status" value="1"/>
</dbReference>
<dbReference type="InterPro" id="IPR018948">
    <property type="entry name" value="GTP-bd_TrmE_N"/>
</dbReference>
<dbReference type="SUPFAM" id="SSF52540">
    <property type="entry name" value="P-loop containing nucleoside triphosphate hydrolases"/>
    <property type="match status" value="1"/>
</dbReference>
<evidence type="ECO:0000256" key="7">
    <source>
        <dbReference type="ARBA" id="ARBA00022958"/>
    </source>
</evidence>
<protein>
    <recommendedName>
        <fullName evidence="9">tRNA modification GTPase MnmE</fullName>
        <ecNumber evidence="9">3.6.-.-</ecNumber>
    </recommendedName>
</protein>
<feature type="binding site" evidence="9">
    <location>
        <position position="246"/>
    </location>
    <ligand>
        <name>K(+)</name>
        <dbReference type="ChEBI" id="CHEBI:29103"/>
    </ligand>
</feature>
<dbReference type="InterPro" id="IPR027368">
    <property type="entry name" value="MnmE_dom2"/>
</dbReference>
<dbReference type="NCBIfam" id="TIGR00231">
    <property type="entry name" value="small_GTP"/>
    <property type="match status" value="1"/>
</dbReference>
<feature type="binding site" evidence="9">
    <location>
        <begin position="271"/>
        <end position="274"/>
    </location>
    <ligand>
        <name>GTP</name>
        <dbReference type="ChEBI" id="CHEBI:37565"/>
    </ligand>
</feature>
<keyword evidence="4 9" id="KW-0547">Nucleotide-binding</keyword>
<evidence type="ECO:0000256" key="6">
    <source>
        <dbReference type="ARBA" id="ARBA00022842"/>
    </source>
</evidence>
<dbReference type="InterPro" id="IPR027417">
    <property type="entry name" value="P-loop_NTPase"/>
</dbReference>
<evidence type="ECO:0000256" key="8">
    <source>
        <dbReference type="ARBA" id="ARBA00023134"/>
    </source>
</evidence>
<dbReference type="Proteomes" id="UP000321306">
    <property type="component" value="Unassembled WGS sequence"/>
</dbReference>
<comment type="caution">
    <text evidence="9">Lacks conserved residue(s) required for the propagation of feature annotation.</text>
</comment>
<evidence type="ECO:0000256" key="1">
    <source>
        <dbReference type="ARBA" id="ARBA00011043"/>
    </source>
</evidence>
<organism evidence="12 13">
    <name type="scientific">Deinococcus cellulosilyticus (strain DSM 18568 / NBRC 106333 / KACC 11606 / 5516J-15)</name>
    <dbReference type="NCBI Taxonomy" id="1223518"/>
    <lineage>
        <taxon>Bacteria</taxon>
        <taxon>Thermotogati</taxon>
        <taxon>Deinococcota</taxon>
        <taxon>Deinococci</taxon>
        <taxon>Deinococcales</taxon>
        <taxon>Deinococcaceae</taxon>
        <taxon>Deinococcus</taxon>
    </lineage>
</organism>
<dbReference type="GO" id="GO:0003924">
    <property type="term" value="F:GTPase activity"/>
    <property type="evidence" value="ECO:0007669"/>
    <property type="project" value="UniProtKB-UniRule"/>
</dbReference>
<feature type="binding site" evidence="9">
    <location>
        <position position="435"/>
    </location>
    <ligand>
        <name>(6S)-5-formyl-5,6,7,8-tetrahydrofolate</name>
        <dbReference type="ChEBI" id="CHEBI:57457"/>
    </ligand>
</feature>
<feature type="domain" description="TrmE-type G" evidence="11">
    <location>
        <begin position="217"/>
        <end position="363"/>
    </location>
</feature>
<evidence type="ECO:0000313" key="13">
    <source>
        <dbReference type="Proteomes" id="UP000321306"/>
    </source>
</evidence>
<dbReference type="CDD" id="cd04164">
    <property type="entry name" value="trmE"/>
    <property type="match status" value="1"/>
</dbReference>
<dbReference type="GO" id="GO:0046872">
    <property type="term" value="F:metal ion binding"/>
    <property type="evidence" value="ECO:0007669"/>
    <property type="project" value="UniProtKB-KW"/>
</dbReference>
<dbReference type="Pfam" id="PF01926">
    <property type="entry name" value="MMR_HSR1"/>
    <property type="match status" value="1"/>
</dbReference>
<dbReference type="HAMAP" id="MF_00379">
    <property type="entry name" value="GTPase_MnmE"/>
    <property type="match status" value="1"/>
</dbReference>
<comment type="function">
    <text evidence="9">Exhibits a very high intrinsic GTPase hydrolysis rate. Involved in the addition of a carboxymethylaminomethyl (cmnm) group at the wobble position (U34) of certain tRNAs, forming tRNA-cmnm(5)s(2)U34.</text>
</comment>
<dbReference type="EMBL" id="BJXB01000005">
    <property type="protein sequence ID" value="GEM45832.1"/>
    <property type="molecule type" value="Genomic_DNA"/>
</dbReference>
<comment type="caution">
    <text evidence="12">The sequence shown here is derived from an EMBL/GenBank/DDBJ whole genome shotgun (WGS) entry which is preliminary data.</text>
</comment>
<feature type="binding site" evidence="9">
    <location>
        <position position="252"/>
    </location>
    <ligand>
        <name>Mg(2+)</name>
        <dbReference type="ChEBI" id="CHEBI:18420"/>
    </ligand>
</feature>
<dbReference type="EC" id="3.6.-.-" evidence="9"/>
<dbReference type="InterPro" id="IPR027266">
    <property type="entry name" value="TrmE/GcvT-like"/>
</dbReference>
<dbReference type="SUPFAM" id="SSF103025">
    <property type="entry name" value="Folate-binding domain"/>
    <property type="match status" value="1"/>
</dbReference>
<dbReference type="CDD" id="cd14858">
    <property type="entry name" value="TrmE_N"/>
    <property type="match status" value="1"/>
</dbReference>
<keyword evidence="5 9" id="KW-0378">Hydrolase</keyword>
<proteinExistence type="inferred from homology"/>
<reference evidence="12 13" key="1">
    <citation type="submission" date="2019-07" db="EMBL/GenBank/DDBJ databases">
        <title>Whole genome shotgun sequence of Deinococcus cellulosilyticus NBRC 106333.</title>
        <authorList>
            <person name="Hosoyama A."/>
            <person name="Uohara A."/>
            <person name="Ohji S."/>
            <person name="Ichikawa N."/>
        </authorList>
    </citation>
    <scope>NUCLEOTIDE SEQUENCE [LARGE SCALE GENOMIC DNA]</scope>
    <source>
        <strain evidence="12 13">NBRC 106333</strain>
    </source>
</reference>
<dbReference type="AlphaFoldDB" id="A0A511MZ61"/>
<dbReference type="FunFam" id="3.30.1360.120:FF:000003">
    <property type="entry name" value="tRNA modification GTPase MnmE"/>
    <property type="match status" value="1"/>
</dbReference>
<evidence type="ECO:0000256" key="10">
    <source>
        <dbReference type="RuleBase" id="RU003313"/>
    </source>
</evidence>
<keyword evidence="6 9" id="KW-0460">Magnesium</keyword>
<dbReference type="PANTHER" id="PTHR42714:SF2">
    <property type="entry name" value="TRNA MODIFICATION GTPASE GTPBP3, MITOCHONDRIAL"/>
    <property type="match status" value="1"/>
</dbReference>
<feature type="binding site" evidence="9">
    <location>
        <position position="248"/>
    </location>
    <ligand>
        <name>K(+)</name>
        <dbReference type="ChEBI" id="CHEBI:29103"/>
    </ligand>
</feature>
<dbReference type="Gene3D" id="1.20.120.430">
    <property type="entry name" value="tRNA modification GTPase MnmE domain 2"/>
    <property type="match status" value="1"/>
</dbReference>
<feature type="binding site" evidence="9">
    <location>
        <position position="85"/>
    </location>
    <ligand>
        <name>(6S)-5-formyl-5,6,7,8-tetrahydrofolate</name>
        <dbReference type="ChEBI" id="CHEBI:57457"/>
    </ligand>
</feature>
<evidence type="ECO:0000256" key="9">
    <source>
        <dbReference type="HAMAP-Rule" id="MF_00379"/>
    </source>
</evidence>
<comment type="subunit">
    <text evidence="9">Homodimer. Heterotetramer of two MnmE and two MnmG subunits.</text>
</comment>
<keyword evidence="9" id="KW-0963">Cytoplasm</keyword>
<dbReference type="Pfam" id="PF12631">
    <property type="entry name" value="MnmE_helical"/>
    <property type="match status" value="1"/>
</dbReference>
<dbReference type="RefSeq" id="WP_146883472.1">
    <property type="nucleotide sequence ID" value="NZ_BJXB01000005.1"/>
</dbReference>
<evidence type="ECO:0000313" key="12">
    <source>
        <dbReference type="EMBL" id="GEM45832.1"/>
    </source>
</evidence>
<dbReference type="OrthoDB" id="9805918at2"/>
<feature type="binding site" evidence="9">
    <location>
        <position position="124"/>
    </location>
    <ligand>
        <name>(6S)-5-formyl-5,6,7,8-tetrahydrofolate</name>
        <dbReference type="ChEBI" id="CHEBI:57457"/>
    </ligand>
</feature>
<dbReference type="Pfam" id="PF10396">
    <property type="entry name" value="TrmE_N"/>
    <property type="match status" value="1"/>
</dbReference>
<feature type="binding site" evidence="9">
    <location>
        <position position="231"/>
    </location>
    <ligand>
        <name>Mg(2+)</name>
        <dbReference type="ChEBI" id="CHEBI:18420"/>
    </ligand>
</feature>
<evidence type="ECO:0000256" key="5">
    <source>
        <dbReference type="ARBA" id="ARBA00022801"/>
    </source>
</evidence>
<keyword evidence="13" id="KW-1185">Reference proteome</keyword>
<dbReference type="GO" id="GO:0042802">
    <property type="term" value="F:identical protein binding"/>
    <property type="evidence" value="ECO:0007669"/>
    <property type="project" value="UniProtKB-ARBA"/>
</dbReference>
<keyword evidence="2 9" id="KW-0819">tRNA processing</keyword>
<comment type="similarity">
    <text evidence="1 9 10">Belongs to the TRAFAC class TrmE-Era-EngA-EngB-Septin-like GTPase superfamily. TrmE GTPase family.</text>
</comment>
<evidence type="ECO:0000256" key="3">
    <source>
        <dbReference type="ARBA" id="ARBA00022723"/>
    </source>
</evidence>
<dbReference type="PANTHER" id="PTHR42714">
    <property type="entry name" value="TRNA MODIFICATION GTPASE GTPBP3"/>
    <property type="match status" value="1"/>
</dbReference>
<feature type="binding site" evidence="9">
    <location>
        <position position="251"/>
    </location>
    <ligand>
        <name>K(+)</name>
        <dbReference type="ChEBI" id="CHEBI:29103"/>
    </ligand>
</feature>
<dbReference type="NCBIfam" id="TIGR00450">
    <property type="entry name" value="mnmE_trmE_thdF"/>
    <property type="match status" value="1"/>
</dbReference>
<accession>A0A511MZ61</accession>
<dbReference type="InterPro" id="IPR031168">
    <property type="entry name" value="G_TrmE"/>
</dbReference>
<comment type="cofactor">
    <cofactor evidence="9">
        <name>K(+)</name>
        <dbReference type="ChEBI" id="CHEBI:29103"/>
    </cofactor>
    <text evidence="9">Binds 1 potassium ion per subunit.</text>
</comment>
<feature type="binding site" evidence="9">
    <location>
        <position position="23"/>
    </location>
    <ligand>
        <name>(6S)-5-formyl-5,6,7,8-tetrahydrofolate</name>
        <dbReference type="ChEBI" id="CHEBI:57457"/>
    </ligand>
</feature>
<dbReference type="InterPro" id="IPR025867">
    <property type="entry name" value="MnmE_helical"/>
</dbReference>
<dbReference type="InterPro" id="IPR005225">
    <property type="entry name" value="Small_GTP-bd"/>
</dbReference>
<dbReference type="GO" id="GO:0030488">
    <property type="term" value="P:tRNA methylation"/>
    <property type="evidence" value="ECO:0007669"/>
    <property type="project" value="TreeGrafter"/>
</dbReference>
<sequence length="435" mass="47510">MIRADTIVAISTAQGEGAIGIVRLSGPRALDIADQIFAGKRVPSRTRGGRFLYGRFLDRAGETIDEGILLVFKGPNSYTGEDVVELQTHGSVSVLGTLLSRCVELGARLAQPGEFTLRAFLEGRMDLNQAEAVNALIHAQTDTARRQATLGLQGALSQRMDDMAFKLVRTMSAIQAMLDYPEEGVPEEDRITPLLEVQTELQHLLDTAKAGKMAQQGARLALLGRPNAGKSSLLNALLGYERSIVTPIAGTTRDYLEAHMELVGVPITLIDTAGVRETEDVIEAAGVERALKLGENADLVLLLEDASQPREDLEVAVPEERLIRLQTKIDLGQVWHDNRYQPVSAVTGAGLPELRERLRETLLGDPSRNEVWLSSERQVQAVTFALEHVQNALSLPDELASYEIELALGYLAELSGKNVSEEVIDQIFRNFCVGK</sequence>